<feature type="chain" id="PRO_5034323913" description="EthD domain-containing protein" evidence="2">
    <location>
        <begin position="16"/>
        <end position="495"/>
    </location>
</feature>
<evidence type="ECO:0000256" key="1">
    <source>
        <dbReference type="ARBA" id="ARBA00005986"/>
    </source>
</evidence>
<feature type="domain" description="EthD" evidence="3">
    <location>
        <begin position="61"/>
        <end position="150"/>
    </location>
</feature>
<dbReference type="SUPFAM" id="SSF54909">
    <property type="entry name" value="Dimeric alpha+beta barrel"/>
    <property type="match status" value="1"/>
</dbReference>
<keyword evidence="2" id="KW-0732">Signal</keyword>
<sequence>MKLSTILCIPPLAAAQCLSQRRSASYPNTTGANDCCCLTYKPSCTMNQERMFHIKVFYNRKQGITPEEFNHYWANGHAELTKPFLLRVGVYHSTPDFRDQGRVEGAPQILEFDGAAEFWVPTLETFQAMGQDPEYIGKIVPDEAKFIDQSTIRMIIGVDYIGIESQNAVMEHVFVRSNNLLTLQTNPSAQETQHSPLMPIPIPENQHWLSPYKIQYGGEAERQLEHHELLHFLRGHLKEAHRHDIYRQAYLSFHMEELSQLDPSRALDFRNKTVPIYLLHGDEEKRGLAALILMVIHNYIYRQNYHTCGAVSRIATVSVLIVLTDETEGLSAPISFGSIADRVEVVAVGGKAGVRTDLGTAISFVMFLEEREDAFFGPQPDPVASTVHAETGRWVYEGEQSWAEALGWNNEPLDGPSSRRVDGEKYRGWTGGGAQIDAVVTQVWEQNGWRSHAWKCCCSDSVSLKGPVQQDGEVVLSLLRGEGPFTPIPTTIASE</sequence>
<dbReference type="OrthoDB" id="3454835at2759"/>
<accession>A0A8H4L081</accession>
<dbReference type="Gene3D" id="3.30.70.100">
    <property type="match status" value="1"/>
</dbReference>
<reference evidence="4 5" key="1">
    <citation type="submission" date="2020-01" db="EMBL/GenBank/DDBJ databases">
        <title>Identification and distribution of gene clusters putatively required for synthesis of sphingolipid metabolism inhibitors in phylogenetically diverse species of the filamentous fungus Fusarium.</title>
        <authorList>
            <person name="Kim H.-S."/>
            <person name="Busman M."/>
            <person name="Brown D.W."/>
            <person name="Divon H."/>
            <person name="Uhlig S."/>
            <person name="Proctor R.H."/>
        </authorList>
    </citation>
    <scope>NUCLEOTIDE SEQUENCE [LARGE SCALE GENOMIC DNA]</scope>
    <source>
        <strain evidence="4 5">NRRL 20459</strain>
    </source>
</reference>
<name>A0A8H4L081_9HYPO</name>
<feature type="signal peptide" evidence="2">
    <location>
        <begin position="1"/>
        <end position="15"/>
    </location>
</feature>
<comment type="similarity">
    <text evidence="1">Belongs to the tpcK family.</text>
</comment>
<evidence type="ECO:0000256" key="2">
    <source>
        <dbReference type="SAM" id="SignalP"/>
    </source>
</evidence>
<evidence type="ECO:0000313" key="5">
    <source>
        <dbReference type="Proteomes" id="UP000554235"/>
    </source>
</evidence>
<proteinExistence type="inferred from homology"/>
<dbReference type="Proteomes" id="UP000554235">
    <property type="component" value="Unassembled WGS sequence"/>
</dbReference>
<dbReference type="GO" id="GO:0016491">
    <property type="term" value="F:oxidoreductase activity"/>
    <property type="evidence" value="ECO:0007669"/>
    <property type="project" value="InterPro"/>
</dbReference>
<evidence type="ECO:0000259" key="3">
    <source>
        <dbReference type="Pfam" id="PF07110"/>
    </source>
</evidence>
<dbReference type="EMBL" id="JAADYS010002062">
    <property type="protein sequence ID" value="KAF4459906.1"/>
    <property type="molecule type" value="Genomic_DNA"/>
</dbReference>
<gene>
    <name evidence="4" type="ORF">FALBO_13330</name>
</gene>
<evidence type="ECO:0000313" key="4">
    <source>
        <dbReference type="EMBL" id="KAF4459906.1"/>
    </source>
</evidence>
<dbReference type="InterPro" id="IPR011008">
    <property type="entry name" value="Dimeric_a/b-barrel"/>
</dbReference>
<protein>
    <recommendedName>
        <fullName evidence="3">EthD domain-containing protein</fullName>
    </recommendedName>
</protein>
<comment type="caution">
    <text evidence="4">The sequence shown here is derived from an EMBL/GenBank/DDBJ whole genome shotgun (WGS) entry which is preliminary data.</text>
</comment>
<dbReference type="InterPro" id="IPR009799">
    <property type="entry name" value="EthD_dom"/>
</dbReference>
<dbReference type="AlphaFoldDB" id="A0A8H4L081"/>
<dbReference type="Pfam" id="PF07110">
    <property type="entry name" value="EthD"/>
    <property type="match status" value="1"/>
</dbReference>
<keyword evidence="5" id="KW-1185">Reference proteome</keyword>
<organism evidence="4 5">
    <name type="scientific">Fusarium albosuccineum</name>
    <dbReference type="NCBI Taxonomy" id="1237068"/>
    <lineage>
        <taxon>Eukaryota</taxon>
        <taxon>Fungi</taxon>
        <taxon>Dikarya</taxon>
        <taxon>Ascomycota</taxon>
        <taxon>Pezizomycotina</taxon>
        <taxon>Sordariomycetes</taxon>
        <taxon>Hypocreomycetidae</taxon>
        <taxon>Hypocreales</taxon>
        <taxon>Nectriaceae</taxon>
        <taxon>Fusarium</taxon>
        <taxon>Fusarium decemcellulare species complex</taxon>
    </lineage>
</organism>